<keyword evidence="3" id="KW-1185">Reference proteome</keyword>
<organism evidence="2 3">
    <name type="scientific">Catenulispora yoronensis</name>
    <dbReference type="NCBI Taxonomy" id="450799"/>
    <lineage>
        <taxon>Bacteria</taxon>
        <taxon>Bacillati</taxon>
        <taxon>Actinomycetota</taxon>
        <taxon>Actinomycetes</taxon>
        <taxon>Catenulisporales</taxon>
        <taxon>Catenulisporaceae</taxon>
        <taxon>Catenulispora</taxon>
    </lineage>
</organism>
<name>A0ABN2UA62_9ACTN</name>
<evidence type="ECO:0000313" key="2">
    <source>
        <dbReference type="EMBL" id="GAA2028017.1"/>
    </source>
</evidence>
<feature type="domain" description="NAD(P)-binding" evidence="1">
    <location>
        <begin position="6"/>
        <end position="137"/>
    </location>
</feature>
<dbReference type="InterPro" id="IPR051207">
    <property type="entry name" value="ComplexI_NDUFA9_subunit"/>
</dbReference>
<dbReference type="Gene3D" id="3.40.50.720">
    <property type="entry name" value="NAD(P)-binding Rossmann-like Domain"/>
    <property type="match status" value="1"/>
</dbReference>
<accession>A0ABN2UA62</accession>
<dbReference type="PANTHER" id="PTHR12126:SF11">
    <property type="entry name" value="NADH DEHYDROGENASE [UBIQUINONE] 1 ALPHA SUBCOMPLEX SUBUNIT 9, MITOCHONDRIAL"/>
    <property type="match status" value="1"/>
</dbReference>
<gene>
    <name evidence="2" type="ORF">GCM10009839_28760</name>
</gene>
<dbReference type="Pfam" id="PF13460">
    <property type="entry name" value="NAD_binding_10"/>
    <property type="match status" value="1"/>
</dbReference>
<evidence type="ECO:0000313" key="3">
    <source>
        <dbReference type="Proteomes" id="UP001500751"/>
    </source>
</evidence>
<comment type="caution">
    <text evidence="2">The sequence shown here is derived from an EMBL/GenBank/DDBJ whole genome shotgun (WGS) entry which is preliminary data.</text>
</comment>
<dbReference type="EMBL" id="BAAAQN010000014">
    <property type="protein sequence ID" value="GAA2028017.1"/>
    <property type="molecule type" value="Genomic_DNA"/>
</dbReference>
<dbReference type="RefSeq" id="WP_344666079.1">
    <property type="nucleotide sequence ID" value="NZ_BAAAQN010000014.1"/>
</dbReference>
<evidence type="ECO:0000259" key="1">
    <source>
        <dbReference type="Pfam" id="PF13460"/>
    </source>
</evidence>
<dbReference type="PANTHER" id="PTHR12126">
    <property type="entry name" value="NADH-UBIQUINONE OXIDOREDUCTASE 39 KDA SUBUNIT-RELATED"/>
    <property type="match status" value="1"/>
</dbReference>
<reference evidence="3" key="1">
    <citation type="journal article" date="2019" name="Int. J. Syst. Evol. Microbiol.">
        <title>The Global Catalogue of Microorganisms (GCM) 10K type strain sequencing project: providing services to taxonomists for standard genome sequencing and annotation.</title>
        <authorList>
            <consortium name="The Broad Institute Genomics Platform"/>
            <consortium name="The Broad Institute Genome Sequencing Center for Infectious Disease"/>
            <person name="Wu L."/>
            <person name="Ma J."/>
        </authorList>
    </citation>
    <scope>NUCLEOTIDE SEQUENCE [LARGE SCALE GENOMIC DNA]</scope>
    <source>
        <strain evidence="3">JCM 16014</strain>
    </source>
</reference>
<proteinExistence type="predicted"/>
<dbReference type="SUPFAM" id="SSF51735">
    <property type="entry name" value="NAD(P)-binding Rossmann-fold domains"/>
    <property type="match status" value="1"/>
</dbReference>
<sequence>MILVTGASGTLGSVLVPLLAARGERVRALSRRGRDGSVGSCEWVVGDLTDGTGLDEALAGVDVIVHAASNTRKQGKGDTVAAWHLIEAAKRGGRRPHLLYISIVGVDRHPLKYYRTKYEVEQAIEGSGLPFTILRTTQWFQLLDMFLGLAAKSPVVPMPELPFQPLDAAEAAERLAELAVGEPLGRAEDLGGPELLGTRELARSWLAATGKHRLLVPAPLPGKVGAAFRAGWHNAPERRVGKATWAEFLAAEYGR</sequence>
<protein>
    <submittedName>
        <fullName evidence="2">NAD(P)H-binding protein</fullName>
    </submittedName>
</protein>
<dbReference type="Proteomes" id="UP001500751">
    <property type="component" value="Unassembled WGS sequence"/>
</dbReference>
<dbReference type="InterPro" id="IPR016040">
    <property type="entry name" value="NAD(P)-bd_dom"/>
</dbReference>
<dbReference type="InterPro" id="IPR036291">
    <property type="entry name" value="NAD(P)-bd_dom_sf"/>
</dbReference>